<dbReference type="EMBL" id="JH603164">
    <property type="protein sequence ID" value="EIC23748.1"/>
    <property type="molecule type" value="Genomic_DNA"/>
</dbReference>
<dbReference type="AlphaFoldDB" id="H8YVV7"/>
<accession>H8YVV7</accession>
<evidence type="ECO:0000313" key="2">
    <source>
        <dbReference type="Proteomes" id="UP000002964"/>
    </source>
</evidence>
<dbReference type="OrthoDB" id="5759645at2"/>
<protein>
    <submittedName>
        <fullName evidence="1">Uncharacterized protein</fullName>
    </submittedName>
</protein>
<proteinExistence type="predicted"/>
<dbReference type="HOGENOM" id="CLU_086680_0_0_6"/>
<dbReference type="RefSeq" id="WP_009146722.1">
    <property type="nucleotide sequence ID" value="NZ_CP121471.1"/>
</dbReference>
<gene>
    <name evidence="1" type="ORF">Thi970DRAFT_00253</name>
</gene>
<name>H8YVV7_9GAMM</name>
<evidence type="ECO:0000313" key="1">
    <source>
        <dbReference type="EMBL" id="EIC23748.1"/>
    </source>
</evidence>
<dbReference type="STRING" id="631362.Thi970DRAFT_00253"/>
<keyword evidence="2" id="KW-1185">Reference proteome</keyword>
<dbReference type="Proteomes" id="UP000002964">
    <property type="component" value="Unassembled WGS sequence"/>
</dbReference>
<reference evidence="1 2" key="2">
    <citation type="submission" date="2011-11" db="EMBL/GenBank/DDBJ databases">
        <authorList>
            <consortium name="US DOE Joint Genome Institute"/>
            <person name="Lucas S."/>
            <person name="Han J."/>
            <person name="Lapidus A."/>
            <person name="Cheng J.-F."/>
            <person name="Goodwin L."/>
            <person name="Pitluck S."/>
            <person name="Peters L."/>
            <person name="Ovchinnikova G."/>
            <person name="Zhang X."/>
            <person name="Detter J.C."/>
            <person name="Han C."/>
            <person name="Tapia R."/>
            <person name="Land M."/>
            <person name="Hauser L."/>
            <person name="Kyrpides N."/>
            <person name="Ivanova N."/>
            <person name="Pagani I."/>
            <person name="Vogl K."/>
            <person name="Liu Z."/>
            <person name="Overmann J."/>
            <person name="Frigaard N.-U."/>
            <person name="Bryant D."/>
            <person name="Woyke T."/>
        </authorList>
    </citation>
    <scope>NUCLEOTIDE SEQUENCE [LARGE SCALE GENOMIC DNA]</scope>
    <source>
        <strain evidence="1 2">970</strain>
    </source>
</reference>
<reference evidence="2" key="1">
    <citation type="submission" date="2011-06" db="EMBL/GenBank/DDBJ databases">
        <authorList>
            <consortium name="US DOE Joint Genome Institute (JGI-PGF)"/>
            <person name="Lucas S."/>
            <person name="Han J."/>
            <person name="Lapidus A."/>
            <person name="Cheng J.-F."/>
            <person name="Goodwin L."/>
            <person name="Pitluck S."/>
            <person name="Peters L."/>
            <person name="Land M.L."/>
            <person name="Hauser L."/>
            <person name="Vogl K."/>
            <person name="Liu Z."/>
            <person name="Overmann J."/>
            <person name="Frigaard N.-U."/>
            <person name="Bryant D.A."/>
            <person name="Woyke T.J."/>
        </authorList>
    </citation>
    <scope>NUCLEOTIDE SEQUENCE [LARGE SCALE GENOMIC DNA]</scope>
    <source>
        <strain evidence="2">970</strain>
    </source>
</reference>
<sequence length="310" mass="35236">MSKPQRIPWHKLLGSALADALIGLPYSVSTEEELALRSQRLDVLIIEQAGALAANAQPAAERPDGLEDLAQHNLLSFKAADEPFNAFAAEELLSHAVTYRKVASLRALRVPAPDEDDTLAEPKERYRLLPAADFRCFAVTTRFPRQLVKQLLPGSCQKTEKPGIYHLRFGTQTFRLVVINQLDPHPRNAPWGLFATEETRWRAAFAAYHAHTDIGLHLRNLIAHFRLGDGHMAYTQDDMHREAREWLKGFLPELLPELDPEERLKGLTPEQRLKGLDPDVVLNRYDPEDRLKGLDPEFIEAWLAKWSTRH</sequence>
<organism evidence="1 2">
    <name type="scientific">Thiorhodovibrio frisius</name>
    <dbReference type="NCBI Taxonomy" id="631362"/>
    <lineage>
        <taxon>Bacteria</taxon>
        <taxon>Pseudomonadati</taxon>
        <taxon>Pseudomonadota</taxon>
        <taxon>Gammaproteobacteria</taxon>
        <taxon>Chromatiales</taxon>
        <taxon>Chromatiaceae</taxon>
        <taxon>Thiorhodovibrio</taxon>
    </lineage>
</organism>